<accession>A0ABY5LKD7</accession>
<feature type="compositionally biased region" description="Low complexity" evidence="1">
    <location>
        <begin position="24"/>
        <end position="42"/>
    </location>
</feature>
<evidence type="ECO:0000313" key="3">
    <source>
        <dbReference type="EMBL" id="UUM32559.1"/>
    </source>
</evidence>
<feature type="signal peptide" evidence="2">
    <location>
        <begin position="1"/>
        <end position="18"/>
    </location>
</feature>
<dbReference type="Proteomes" id="UP001058602">
    <property type="component" value="Chromosome 2"/>
</dbReference>
<organism evidence="3 4">
    <name type="scientific">Vibrio japonicus</name>
    <dbReference type="NCBI Taxonomy" id="1824638"/>
    <lineage>
        <taxon>Bacteria</taxon>
        <taxon>Pseudomonadati</taxon>
        <taxon>Pseudomonadota</taxon>
        <taxon>Gammaproteobacteria</taxon>
        <taxon>Vibrionales</taxon>
        <taxon>Vibrionaceae</taxon>
        <taxon>Vibrio</taxon>
    </lineage>
</organism>
<name>A0ABY5LKD7_9VIBR</name>
<keyword evidence="2" id="KW-0732">Signal</keyword>
<gene>
    <name evidence="3" type="ORF">NP165_13375</name>
</gene>
<protein>
    <submittedName>
        <fullName evidence="3">Uncharacterized protein</fullName>
    </submittedName>
</protein>
<feature type="compositionally biased region" description="Acidic residues" evidence="1">
    <location>
        <begin position="48"/>
        <end position="77"/>
    </location>
</feature>
<keyword evidence="4" id="KW-1185">Reference proteome</keyword>
<reference evidence="3" key="1">
    <citation type="submission" date="2022-07" db="EMBL/GenBank/DDBJ databases">
        <title>Complete genome of Vibrio japonicus strain JCM 31412T and phylogenomic assessment of the Nereis clade of the genus Vibrio.</title>
        <authorList>
            <person name="Shlafstein M.D."/>
            <person name="Emsley S.A."/>
            <person name="Ushijima B."/>
            <person name="Videau P."/>
            <person name="Saw J.H."/>
        </authorList>
    </citation>
    <scope>NUCLEOTIDE SEQUENCE</scope>
    <source>
        <strain evidence="3">JCM 31412</strain>
    </source>
</reference>
<dbReference type="RefSeq" id="WP_257086225.1">
    <property type="nucleotide sequence ID" value="NZ_CP102097.1"/>
</dbReference>
<dbReference type="PROSITE" id="PS51257">
    <property type="entry name" value="PROKAR_LIPOPROTEIN"/>
    <property type="match status" value="1"/>
</dbReference>
<feature type="region of interest" description="Disordered" evidence="1">
    <location>
        <begin position="17"/>
        <end position="82"/>
    </location>
</feature>
<sequence length="284" mass="29616">MKYSLLFAFLIAATMAGCGGGGDDSSTNTSTESKTESSTDSDTGGGDDSPDGGDDNTDSGDDIPDDGDDSPDGGDDGTSEHVLDGLYLNDTDLAILLIDSDLPTQSVLFGDYSGSNSALINDSHAISGNTMTTTGAAMSSSGTYSYDASLETTIDATIEGATITSTIDGTGFIYSFNRVQDSAPLGDIVGEHINGDDGSLWTIYSDSTFIVVGGTCTVTGTLERVKYYYIADNVETTNCASDPLNATDYKARVVTVEQFGFKYLLAVFMNDSAVILESTLLQPQ</sequence>
<evidence type="ECO:0000256" key="2">
    <source>
        <dbReference type="SAM" id="SignalP"/>
    </source>
</evidence>
<proteinExistence type="predicted"/>
<dbReference type="EMBL" id="CP102097">
    <property type="protein sequence ID" value="UUM32559.1"/>
    <property type="molecule type" value="Genomic_DNA"/>
</dbReference>
<evidence type="ECO:0000256" key="1">
    <source>
        <dbReference type="SAM" id="MobiDB-lite"/>
    </source>
</evidence>
<feature type="chain" id="PRO_5045582963" evidence="2">
    <location>
        <begin position="19"/>
        <end position="284"/>
    </location>
</feature>
<evidence type="ECO:0000313" key="4">
    <source>
        <dbReference type="Proteomes" id="UP001058602"/>
    </source>
</evidence>